<dbReference type="GO" id="GO:0005739">
    <property type="term" value="C:mitochondrion"/>
    <property type="evidence" value="ECO:0007669"/>
    <property type="project" value="UniProtKB-SubCell"/>
</dbReference>
<organism evidence="7 8">
    <name type="scientific">Petromyzon marinus</name>
    <name type="common">Sea lamprey</name>
    <dbReference type="NCBI Taxonomy" id="7757"/>
    <lineage>
        <taxon>Eukaryota</taxon>
        <taxon>Metazoa</taxon>
        <taxon>Chordata</taxon>
        <taxon>Craniata</taxon>
        <taxon>Vertebrata</taxon>
        <taxon>Cyclostomata</taxon>
        <taxon>Hyperoartia</taxon>
        <taxon>Petromyzontiformes</taxon>
        <taxon>Petromyzontidae</taxon>
        <taxon>Petromyzon</taxon>
    </lineage>
</organism>
<proteinExistence type="inferred from homology"/>
<comment type="function">
    <text evidence="1">Catalyzes one step in the degradation of the inhibitory neurotransmitter gamma-aminobutyric acid (GABA).</text>
</comment>
<comment type="similarity">
    <text evidence="3 5">Belongs to the aldehyde dehydrogenase family.</text>
</comment>
<dbReference type="InterPro" id="IPR010102">
    <property type="entry name" value="Succ_semiAld_DH"/>
</dbReference>
<dbReference type="SUPFAM" id="SSF53720">
    <property type="entry name" value="ALDH-like"/>
    <property type="match status" value="1"/>
</dbReference>
<keyword evidence="7" id="KW-1185">Reference proteome</keyword>
<dbReference type="PANTHER" id="PTHR43353:SF5">
    <property type="entry name" value="SUCCINATE-SEMIALDEHYDE DEHYDROGENASE, MITOCHONDRIAL"/>
    <property type="match status" value="1"/>
</dbReference>
<gene>
    <name evidence="8" type="primary">ALDH5A1</name>
</gene>
<dbReference type="InterPro" id="IPR015590">
    <property type="entry name" value="Aldehyde_DH_dom"/>
</dbReference>
<dbReference type="InterPro" id="IPR016162">
    <property type="entry name" value="Ald_DH_N"/>
</dbReference>
<dbReference type="GO" id="GO:0004777">
    <property type="term" value="F:succinate-semialdehyde dehydrogenase (NAD+) activity"/>
    <property type="evidence" value="ECO:0007669"/>
    <property type="project" value="UniProtKB-UniRule"/>
</dbReference>
<comment type="pathway">
    <text evidence="2 5">Amino-acid degradation; 4-aminobutanoate degradation.</text>
</comment>
<dbReference type="CTD" id="7915"/>
<accession>A0AAJ7X997</accession>
<reference evidence="8" key="1">
    <citation type="submission" date="2025-08" db="UniProtKB">
        <authorList>
            <consortium name="RefSeq"/>
        </authorList>
    </citation>
    <scope>IDENTIFICATION</scope>
    <source>
        <tissue evidence="8">Sperm</tissue>
    </source>
</reference>
<name>A0AAJ7X997_PETMA</name>
<protein>
    <recommendedName>
        <fullName evidence="5">Succinate-semialdehyde dehydrogenase</fullName>
        <ecNumber evidence="5">1.2.1.24</ecNumber>
    </recommendedName>
</protein>
<dbReference type="KEGG" id="pmrn:116951607"/>
<evidence type="ECO:0000256" key="5">
    <source>
        <dbReference type="RuleBase" id="RU365091"/>
    </source>
</evidence>
<dbReference type="Proteomes" id="UP001318040">
    <property type="component" value="Chromosome 43"/>
</dbReference>
<keyword evidence="4 5" id="KW-0560">Oxidoreductase</keyword>
<keyword evidence="5" id="KW-0496">Mitochondrion</keyword>
<sequence length="520" mass="55154">MLKSGVRLGLWTAKRPAVAKIYLARDPGSGLRCYARLLREEAHVGGQWVPSDGGASFEVDDPATGRRVARVADCGVVEATRAVEAAHTAFHTWKKTTAKERGALLKRWYEVILQNRQELAQLITAESGKPQQESLGEVSYGAAFLEWFGEEARRAYGQIIPSAAPDRRMFSMYQPVGVAAMITPWNFPVAMITRKVGAALAAGCTAVVKPAEDTPLSALALAQLAVEAGLPPGVLNVVPCSRANVAALGELLCTHPSVSKISFTGSTATGKVLMAHAVGTVKRVSMELGGHAPFIVFESADLDAAVRGLLSSKFRFSGQTCVCPNRMLVQESVHDAFVSRLAHAVSTQLRVGPGADTGNTLGPLINEHALEKVERHVVDAVSQGARVVVGGARHALGGSFFQPTVLADVTPNMLCAREETFGPLAPIIKFKTEEEAIALANSTAMGLAGYFFSRDVAQVWRVSEALEVGMVGANEGLLSAVEAPFGGIKQSGLGREGAQQGMLEYMHVKYVCLGGLGGRL</sequence>
<dbReference type="Gene3D" id="3.40.605.10">
    <property type="entry name" value="Aldehyde Dehydrogenase, Chain A, domain 1"/>
    <property type="match status" value="1"/>
</dbReference>
<dbReference type="PROSITE" id="PS00070">
    <property type="entry name" value="ALDEHYDE_DEHYDR_CYS"/>
    <property type="match status" value="1"/>
</dbReference>
<dbReference type="EC" id="1.2.1.24" evidence="5"/>
<dbReference type="PANTHER" id="PTHR43353">
    <property type="entry name" value="SUCCINATE-SEMIALDEHYDE DEHYDROGENASE, MITOCHONDRIAL"/>
    <property type="match status" value="1"/>
</dbReference>
<dbReference type="GO" id="GO:0009450">
    <property type="term" value="P:gamma-aminobutyric acid catabolic process"/>
    <property type="evidence" value="ECO:0007669"/>
    <property type="project" value="UniProtKB-UniRule"/>
</dbReference>
<evidence type="ECO:0000256" key="2">
    <source>
        <dbReference type="ARBA" id="ARBA00005176"/>
    </source>
</evidence>
<dbReference type="InterPro" id="IPR050740">
    <property type="entry name" value="Aldehyde_DH_Superfamily"/>
</dbReference>
<evidence type="ECO:0000313" key="8">
    <source>
        <dbReference type="RefSeq" id="XP_032826264.1"/>
    </source>
</evidence>
<dbReference type="InterPro" id="IPR016163">
    <property type="entry name" value="Ald_DH_C"/>
</dbReference>
<dbReference type="Pfam" id="PF00171">
    <property type="entry name" value="Aldedh"/>
    <property type="match status" value="1"/>
</dbReference>
<dbReference type="NCBIfam" id="TIGR01780">
    <property type="entry name" value="SSADH"/>
    <property type="match status" value="1"/>
</dbReference>
<comment type="subcellular location">
    <subcellularLocation>
        <location evidence="5">Mitochondrion</location>
    </subcellularLocation>
</comment>
<comment type="catalytic activity">
    <reaction evidence="5">
        <text>succinate semialdehyde + NAD(+) + H2O = succinate + NADH + 2 H(+)</text>
        <dbReference type="Rhea" id="RHEA:13217"/>
        <dbReference type="ChEBI" id="CHEBI:15377"/>
        <dbReference type="ChEBI" id="CHEBI:15378"/>
        <dbReference type="ChEBI" id="CHEBI:30031"/>
        <dbReference type="ChEBI" id="CHEBI:57540"/>
        <dbReference type="ChEBI" id="CHEBI:57706"/>
        <dbReference type="ChEBI" id="CHEBI:57945"/>
        <dbReference type="EC" id="1.2.1.24"/>
    </reaction>
</comment>
<dbReference type="Gene3D" id="3.40.309.10">
    <property type="entry name" value="Aldehyde Dehydrogenase, Chain A, domain 2"/>
    <property type="match status" value="1"/>
</dbReference>
<dbReference type="RefSeq" id="XP_032826264.1">
    <property type="nucleotide sequence ID" value="XM_032970373.1"/>
</dbReference>
<evidence type="ECO:0000259" key="6">
    <source>
        <dbReference type="Pfam" id="PF00171"/>
    </source>
</evidence>
<evidence type="ECO:0000256" key="4">
    <source>
        <dbReference type="ARBA" id="ARBA00023002"/>
    </source>
</evidence>
<evidence type="ECO:0000256" key="3">
    <source>
        <dbReference type="ARBA" id="ARBA00009986"/>
    </source>
</evidence>
<dbReference type="FunFam" id="3.40.309.10:FF:000004">
    <property type="entry name" value="Succinate-semialdehyde dehydrogenase I"/>
    <property type="match status" value="1"/>
</dbReference>
<evidence type="ECO:0000313" key="7">
    <source>
        <dbReference type="Proteomes" id="UP001318040"/>
    </source>
</evidence>
<dbReference type="InterPro" id="IPR016161">
    <property type="entry name" value="Ald_DH/histidinol_DH"/>
</dbReference>
<keyword evidence="5" id="KW-0520">NAD</keyword>
<dbReference type="InterPro" id="IPR016160">
    <property type="entry name" value="Ald_DH_CS_CYS"/>
</dbReference>
<evidence type="ECO:0000256" key="1">
    <source>
        <dbReference type="ARBA" id="ARBA00003743"/>
    </source>
</evidence>
<feature type="domain" description="Aldehyde dehydrogenase" evidence="6">
    <location>
        <begin position="48"/>
        <end position="511"/>
    </location>
</feature>
<dbReference type="AlphaFoldDB" id="A0AAJ7X997"/>
<comment type="subunit">
    <text evidence="5">Homotetramer.</text>
</comment>
<dbReference type="FunFam" id="3.40.605.10:FF:000096">
    <property type="entry name" value="Succinate-semialdehyde dehydrogenase, mitochondrial"/>
    <property type="match status" value="1"/>
</dbReference>
<dbReference type="CDD" id="cd07103">
    <property type="entry name" value="ALDH_F5_SSADH_GabD"/>
    <property type="match status" value="1"/>
</dbReference>